<evidence type="ECO:0000256" key="3">
    <source>
        <dbReference type="ARBA" id="ARBA00022723"/>
    </source>
</evidence>
<name>A0A9W9EY65_9EURO</name>
<evidence type="ECO:0000256" key="4">
    <source>
        <dbReference type="ARBA" id="ARBA00022842"/>
    </source>
</evidence>
<dbReference type="Pfam" id="PF00348">
    <property type="entry name" value="polyprenyl_synt"/>
    <property type="match status" value="2"/>
</dbReference>
<keyword evidence="10" id="KW-1185">Reference proteome</keyword>
<dbReference type="SUPFAM" id="SSF48576">
    <property type="entry name" value="Terpenoid synthases"/>
    <property type="match status" value="2"/>
</dbReference>
<dbReference type="GO" id="GO:0043386">
    <property type="term" value="P:mycotoxin biosynthetic process"/>
    <property type="evidence" value="ECO:0007669"/>
    <property type="project" value="UniProtKB-ARBA"/>
</dbReference>
<evidence type="ECO:0000256" key="1">
    <source>
        <dbReference type="ARBA" id="ARBA00004721"/>
    </source>
</evidence>
<dbReference type="InterPro" id="IPR033749">
    <property type="entry name" value="Polyprenyl_synt_CS"/>
</dbReference>
<evidence type="ECO:0000256" key="5">
    <source>
        <dbReference type="ARBA" id="ARBA00023239"/>
    </source>
</evidence>
<keyword evidence="4" id="KW-0460">Magnesium</keyword>
<comment type="similarity">
    <text evidence="7">In the C-terminal section; belongs to the FPP/GGPP synthase family.</text>
</comment>
<keyword evidence="3" id="KW-0479">Metal-binding</keyword>
<accession>A0A9W9EY65</accession>
<protein>
    <submittedName>
        <fullName evidence="9">Uncharacterized protein</fullName>
    </submittedName>
</protein>
<keyword evidence="2" id="KW-0808">Transferase</keyword>
<evidence type="ECO:0000256" key="2">
    <source>
        <dbReference type="ARBA" id="ARBA00022679"/>
    </source>
</evidence>
<dbReference type="OrthoDB" id="6921389at2759"/>
<comment type="caution">
    <text evidence="9">The sequence shown here is derived from an EMBL/GenBank/DDBJ whole genome shotgun (WGS) entry which is preliminary data.</text>
</comment>
<comment type="pathway">
    <text evidence="1">Secondary metabolite biosynthesis; terpenoid biosynthesis.</text>
</comment>
<dbReference type="PROSITE" id="PS00444">
    <property type="entry name" value="POLYPRENYL_SYNTHASE_2"/>
    <property type="match status" value="1"/>
</dbReference>
<evidence type="ECO:0000256" key="7">
    <source>
        <dbReference type="ARBA" id="ARBA00038363"/>
    </source>
</evidence>
<dbReference type="InterPro" id="IPR008949">
    <property type="entry name" value="Isoprenoid_synthase_dom_sf"/>
</dbReference>
<dbReference type="AlphaFoldDB" id="A0A9W9EY65"/>
<dbReference type="GO" id="GO:0016829">
    <property type="term" value="F:lyase activity"/>
    <property type="evidence" value="ECO:0007669"/>
    <property type="project" value="UniProtKB-KW"/>
</dbReference>
<dbReference type="GO" id="GO:0008299">
    <property type="term" value="P:isoprenoid biosynthetic process"/>
    <property type="evidence" value="ECO:0007669"/>
    <property type="project" value="InterPro"/>
</dbReference>
<gene>
    <name evidence="9" type="ORF">N7532_008861</name>
</gene>
<dbReference type="Proteomes" id="UP001149074">
    <property type="component" value="Unassembled WGS sequence"/>
</dbReference>
<evidence type="ECO:0000256" key="6">
    <source>
        <dbReference type="ARBA" id="ARBA00023268"/>
    </source>
</evidence>
<evidence type="ECO:0000313" key="10">
    <source>
        <dbReference type="Proteomes" id="UP001149074"/>
    </source>
</evidence>
<reference evidence="9" key="2">
    <citation type="journal article" date="2023" name="IMA Fungus">
        <title>Comparative genomic study of the Penicillium genus elucidates a diverse pangenome and 15 lateral gene transfer events.</title>
        <authorList>
            <person name="Petersen C."/>
            <person name="Sorensen T."/>
            <person name="Nielsen M.R."/>
            <person name="Sondergaard T.E."/>
            <person name="Sorensen J.L."/>
            <person name="Fitzpatrick D.A."/>
            <person name="Frisvad J.C."/>
            <person name="Nielsen K.L."/>
        </authorList>
    </citation>
    <scope>NUCLEOTIDE SEQUENCE</scope>
    <source>
        <strain evidence="9">IBT 30761</strain>
    </source>
</reference>
<dbReference type="GO" id="GO:0004659">
    <property type="term" value="F:prenyltransferase activity"/>
    <property type="evidence" value="ECO:0007669"/>
    <property type="project" value="InterPro"/>
</dbReference>
<keyword evidence="6" id="KW-0511">Multifunctional enzyme</keyword>
<evidence type="ECO:0000313" key="9">
    <source>
        <dbReference type="EMBL" id="KAJ5090177.1"/>
    </source>
</evidence>
<dbReference type="GO" id="GO:0046165">
    <property type="term" value="P:alcohol biosynthetic process"/>
    <property type="evidence" value="ECO:0007669"/>
    <property type="project" value="UniProtKB-ARBA"/>
</dbReference>
<dbReference type="RefSeq" id="XP_056472159.1">
    <property type="nucleotide sequence ID" value="XM_056621353.1"/>
</dbReference>
<evidence type="ECO:0000256" key="8">
    <source>
        <dbReference type="ARBA" id="ARBA00038372"/>
    </source>
</evidence>
<dbReference type="PANTHER" id="PTHR12001">
    <property type="entry name" value="GERANYLGERANYL PYROPHOSPHATE SYNTHASE"/>
    <property type="match status" value="1"/>
</dbReference>
<dbReference type="Gene3D" id="1.10.600.10">
    <property type="entry name" value="Farnesyl Diphosphate Synthase"/>
    <property type="match status" value="2"/>
</dbReference>
<organism evidence="9 10">
    <name type="scientific">Penicillium argentinense</name>
    <dbReference type="NCBI Taxonomy" id="1131581"/>
    <lineage>
        <taxon>Eukaryota</taxon>
        <taxon>Fungi</taxon>
        <taxon>Dikarya</taxon>
        <taxon>Ascomycota</taxon>
        <taxon>Pezizomycotina</taxon>
        <taxon>Eurotiomycetes</taxon>
        <taxon>Eurotiomycetidae</taxon>
        <taxon>Eurotiales</taxon>
        <taxon>Aspergillaceae</taxon>
        <taxon>Penicillium</taxon>
    </lineage>
</organism>
<dbReference type="PROSITE" id="PS00723">
    <property type="entry name" value="POLYPRENYL_SYNTHASE_1"/>
    <property type="match status" value="1"/>
</dbReference>
<keyword evidence="5" id="KW-0456">Lyase</keyword>
<dbReference type="GeneID" id="81360332"/>
<dbReference type="InterPro" id="IPR000092">
    <property type="entry name" value="Polyprenyl_synt"/>
</dbReference>
<sequence length="746" mass="84267">MHLEDKEDFLSYAAPVSPGLYAHNPEYFSHFKPRIHKNARIADDASIQCQIDLLGKEHIGTFAGCLNPVSGGCAALTFPFTSPKDLALAAYMSEAAAIYDDLEELHLSTDTLAESMKGQATRSTHELIASLEQNSSERMEQAVAKIMVQLSNQGQRGEKLLSQWNLFKRITQTAESAHVEYESLDQYLSHRGEDFGLKNLIALSYYGVNLTLTAAEQSITSPILQPLYDSIALTNDYFSWEKESSEQKSHVVSSVALFMKWDSLSASEAKEAVKAKIIELEGDYLTRKTKCLQEIGSGGTSQTVNRAFDLIEAIAAGLFLWSMTCPRYHCSSQNIYQTCLENRTKDGFQFFDSCTVSEELLSCENLYALANGTKRMVINGTHKHEVANGVARLTESNGNSLILDGLQWFIDLLLDSQPPSVFRDLSLIPLGHEVLRYPSDYILSMPGKGVRWAVLNAMNLWYQVPRDSLDKIKEVVKLVHTSSLMFDDVQDNSPLRRGKPSAHAIFGVGQTISSGFFLCLDVFRIIQTLSPSATTIYLDELDLMHRGQAYDLYWTHNGICPTEKEYLSMIDASKSKCIRLLLIHMADMVNCYPPETSALFRLASRLSRAEATKNKNLELERHFTLVGRYFQIRDDYQNLTSLEYIDNKGFCEDLDEGKYSLLLIHSLQKGDHIIPTILQQRKISGHLTKEMKLLVLERLTANGSFDYTLAIMEELFELIKGELEALERETQTKNWILWRVLRQLRV</sequence>
<reference evidence="9" key="1">
    <citation type="submission" date="2022-11" db="EMBL/GenBank/DDBJ databases">
        <authorList>
            <person name="Petersen C."/>
        </authorList>
    </citation>
    <scope>NUCLEOTIDE SEQUENCE</scope>
    <source>
        <strain evidence="9">IBT 30761</strain>
    </source>
</reference>
<dbReference type="EMBL" id="JAPQKI010000009">
    <property type="protein sequence ID" value="KAJ5090177.1"/>
    <property type="molecule type" value="Genomic_DNA"/>
</dbReference>
<dbReference type="GO" id="GO:0046872">
    <property type="term" value="F:metal ion binding"/>
    <property type="evidence" value="ECO:0007669"/>
    <property type="project" value="UniProtKB-KW"/>
</dbReference>
<dbReference type="Pfam" id="PF19086">
    <property type="entry name" value="Terpene_syn_C_2"/>
    <property type="match status" value="1"/>
</dbReference>
<proteinExistence type="inferred from homology"/>
<comment type="similarity">
    <text evidence="8">In the N-terminal section; belongs to the terpene synthase family.</text>
</comment>
<dbReference type="PANTHER" id="PTHR12001:SF72">
    <property type="entry name" value="THIJ_PFPI FAMILY PROTEIN (AFU_ORTHOLOGUE AFUA_3G01210)-RELATED"/>
    <property type="match status" value="1"/>
</dbReference>